<gene>
    <name evidence="3" type="primary">LOC118478107</name>
</gene>
<organism evidence="2 3">
    <name type="scientific">Aplysia californica</name>
    <name type="common">California sea hare</name>
    <dbReference type="NCBI Taxonomy" id="6500"/>
    <lineage>
        <taxon>Eukaryota</taxon>
        <taxon>Metazoa</taxon>
        <taxon>Spiralia</taxon>
        <taxon>Lophotrochozoa</taxon>
        <taxon>Mollusca</taxon>
        <taxon>Gastropoda</taxon>
        <taxon>Heterobranchia</taxon>
        <taxon>Euthyneura</taxon>
        <taxon>Tectipleura</taxon>
        <taxon>Aplysiida</taxon>
        <taxon>Aplysioidea</taxon>
        <taxon>Aplysiidae</taxon>
        <taxon>Aplysia</taxon>
    </lineage>
</organism>
<evidence type="ECO:0000313" key="3">
    <source>
        <dbReference type="RefSeq" id="XP_035826954.1"/>
    </source>
</evidence>
<reference evidence="3" key="1">
    <citation type="submission" date="2025-08" db="UniProtKB">
        <authorList>
            <consortium name="RefSeq"/>
        </authorList>
    </citation>
    <scope>IDENTIFICATION</scope>
</reference>
<evidence type="ECO:0000256" key="1">
    <source>
        <dbReference type="SAM" id="SignalP"/>
    </source>
</evidence>
<sequence>MASLRSIVLICFTWTIKCYLCNGQCSAVELLFMPPRPCPVNQYCLTSIVQRGGARKIFKRCVDRVTCEQEWYDQTSDKTVCQTYDGTSGAPQDLSCQFCCTTDACNPKAFKPADRTLYRP</sequence>
<feature type="chain" id="PRO_5047085033" evidence="1">
    <location>
        <begin position="24"/>
        <end position="120"/>
    </location>
</feature>
<feature type="signal peptide" evidence="1">
    <location>
        <begin position="1"/>
        <end position="23"/>
    </location>
</feature>
<keyword evidence="1" id="KW-0732">Signal</keyword>
<name>A0ABM1VX12_APLCA</name>
<protein>
    <submittedName>
        <fullName evidence="3">Uncharacterized protein LOC118478107</fullName>
    </submittedName>
</protein>
<accession>A0ABM1VX12</accession>
<dbReference type="GeneID" id="118478107"/>
<dbReference type="RefSeq" id="XP_035826954.1">
    <property type="nucleotide sequence ID" value="XM_035971061.1"/>
</dbReference>
<evidence type="ECO:0000313" key="2">
    <source>
        <dbReference type="Proteomes" id="UP000694888"/>
    </source>
</evidence>
<keyword evidence="2" id="KW-1185">Reference proteome</keyword>
<dbReference type="Proteomes" id="UP000694888">
    <property type="component" value="Unplaced"/>
</dbReference>
<proteinExistence type="predicted"/>